<dbReference type="Gene3D" id="2.160.20.10">
    <property type="entry name" value="Single-stranded right-handed beta-helix, Pectin lyase-like"/>
    <property type="match status" value="1"/>
</dbReference>
<dbReference type="PANTHER" id="PTHR31707">
    <property type="entry name" value="PECTINESTERASE"/>
    <property type="match status" value="1"/>
</dbReference>
<evidence type="ECO:0000256" key="3">
    <source>
        <dbReference type="ARBA" id="ARBA00013229"/>
    </source>
</evidence>
<dbReference type="Pfam" id="PF01095">
    <property type="entry name" value="Pectinesterase"/>
    <property type="match status" value="1"/>
</dbReference>
<evidence type="ECO:0000256" key="4">
    <source>
        <dbReference type="ARBA" id="ARBA00022512"/>
    </source>
</evidence>
<dbReference type="GO" id="GO:0042545">
    <property type="term" value="P:cell wall modification"/>
    <property type="evidence" value="ECO:0007669"/>
    <property type="project" value="UniProtKB-UniRule"/>
</dbReference>
<keyword evidence="4" id="KW-0134">Cell wall</keyword>
<accession>A0AAV9BV16</accession>
<sequence>MSSKVNVTVSQDGRGNFRTITEAVKNAPFNSSERYVIYIKAGFYMEEMVVVKQSNIMFLGDGMGKTVMRTTRSSVDGQNIQQSANLDSVIQGSDFIAQDMSFQNTAAIEKYQAVALKNDGDKSVFYRCSFEGHQDTLYVNQGRQFYRECEISGTIDFIFGDASAVFQKCTIKVRTPIKGEANVITAQGRENVNLNTAISIQDCLIINGEPCPGMPCLDPQVVKTYLGRPWMKYSRTMIMQSFIDFLVDPAGWLPHEGKEKTCTYREFQNRGPGADTSRRVRWLDYKAIDDPREAMTYTVNSLIQGDEWIPATGVPYVSGLI</sequence>
<dbReference type="InterPro" id="IPR033131">
    <property type="entry name" value="Pectinesterase_Asp_AS"/>
</dbReference>
<proteinExistence type="predicted"/>
<dbReference type="EC" id="3.1.1.11" evidence="3 8"/>
<feature type="active site" evidence="7">
    <location>
        <position position="156"/>
    </location>
</feature>
<reference evidence="10" key="2">
    <citation type="submission" date="2023-06" db="EMBL/GenBank/DDBJ databases">
        <authorList>
            <person name="Ma L."/>
            <person name="Liu K.-W."/>
            <person name="Li Z."/>
            <person name="Hsiao Y.-Y."/>
            <person name="Qi Y."/>
            <person name="Fu T."/>
            <person name="Tang G."/>
            <person name="Zhang D."/>
            <person name="Sun W.-H."/>
            <person name="Liu D.-K."/>
            <person name="Li Y."/>
            <person name="Chen G.-Z."/>
            <person name="Liu X.-D."/>
            <person name="Liao X.-Y."/>
            <person name="Jiang Y.-T."/>
            <person name="Yu X."/>
            <person name="Hao Y."/>
            <person name="Huang J."/>
            <person name="Zhao X.-W."/>
            <person name="Ke S."/>
            <person name="Chen Y.-Y."/>
            <person name="Wu W.-L."/>
            <person name="Hsu J.-L."/>
            <person name="Lin Y.-F."/>
            <person name="Huang M.-D."/>
            <person name="Li C.-Y."/>
            <person name="Huang L."/>
            <person name="Wang Z.-W."/>
            <person name="Zhao X."/>
            <person name="Zhong W.-Y."/>
            <person name="Peng D.-H."/>
            <person name="Ahmad S."/>
            <person name="Lan S."/>
            <person name="Zhang J.-S."/>
            <person name="Tsai W.-C."/>
            <person name="Van De Peer Y."/>
            <person name="Liu Z.-J."/>
        </authorList>
    </citation>
    <scope>NUCLEOTIDE SEQUENCE</scope>
    <source>
        <strain evidence="10">SCP</strain>
        <tissue evidence="10">Leaves</tissue>
    </source>
</reference>
<dbReference type="PROSITE" id="PS00503">
    <property type="entry name" value="PECTINESTERASE_2"/>
    <property type="match status" value="1"/>
</dbReference>
<dbReference type="InterPro" id="IPR000070">
    <property type="entry name" value="Pectinesterase_cat"/>
</dbReference>
<comment type="subcellular location">
    <subcellularLocation>
        <location evidence="1">Secreted</location>
        <location evidence="1">Cell wall</location>
    </subcellularLocation>
</comment>
<evidence type="ECO:0000256" key="7">
    <source>
        <dbReference type="PROSITE-ProRule" id="PRU10040"/>
    </source>
</evidence>
<dbReference type="InterPro" id="IPR011050">
    <property type="entry name" value="Pectin_lyase_fold/virulence"/>
</dbReference>
<dbReference type="InterPro" id="IPR012334">
    <property type="entry name" value="Pectin_lyas_fold"/>
</dbReference>
<evidence type="ECO:0000256" key="6">
    <source>
        <dbReference type="ARBA" id="ARBA00023085"/>
    </source>
</evidence>
<reference evidence="10" key="1">
    <citation type="journal article" date="2023" name="Nat. Commun.">
        <title>Diploid and tetraploid genomes of Acorus and the evolution of monocots.</title>
        <authorList>
            <person name="Ma L."/>
            <person name="Liu K.W."/>
            <person name="Li Z."/>
            <person name="Hsiao Y.Y."/>
            <person name="Qi Y."/>
            <person name="Fu T."/>
            <person name="Tang G.D."/>
            <person name="Zhang D."/>
            <person name="Sun W.H."/>
            <person name="Liu D.K."/>
            <person name="Li Y."/>
            <person name="Chen G.Z."/>
            <person name="Liu X.D."/>
            <person name="Liao X.Y."/>
            <person name="Jiang Y.T."/>
            <person name="Yu X."/>
            <person name="Hao Y."/>
            <person name="Huang J."/>
            <person name="Zhao X.W."/>
            <person name="Ke S."/>
            <person name="Chen Y.Y."/>
            <person name="Wu W.L."/>
            <person name="Hsu J.L."/>
            <person name="Lin Y.F."/>
            <person name="Huang M.D."/>
            <person name="Li C.Y."/>
            <person name="Huang L."/>
            <person name="Wang Z.W."/>
            <person name="Zhao X."/>
            <person name="Zhong W.Y."/>
            <person name="Peng D.H."/>
            <person name="Ahmad S."/>
            <person name="Lan S."/>
            <person name="Zhang J.S."/>
            <person name="Tsai W.C."/>
            <person name="Van de Peer Y."/>
            <person name="Liu Z.J."/>
        </authorList>
    </citation>
    <scope>NUCLEOTIDE SEQUENCE</scope>
    <source>
        <strain evidence="10">SCP</strain>
    </source>
</reference>
<dbReference type="GO" id="GO:0045490">
    <property type="term" value="P:pectin catabolic process"/>
    <property type="evidence" value="ECO:0007669"/>
    <property type="project" value="UniProtKB-UniRule"/>
</dbReference>
<keyword evidence="4" id="KW-0964">Secreted</keyword>
<gene>
    <name evidence="10" type="ORF">QJS04_geneDACA014271</name>
</gene>
<name>A0AAV9BV16_ACOGR</name>
<keyword evidence="11" id="KW-1185">Reference proteome</keyword>
<evidence type="ECO:0000256" key="8">
    <source>
        <dbReference type="RuleBase" id="RU000589"/>
    </source>
</evidence>
<evidence type="ECO:0000256" key="1">
    <source>
        <dbReference type="ARBA" id="ARBA00004191"/>
    </source>
</evidence>
<dbReference type="GO" id="GO:0030599">
    <property type="term" value="F:pectinesterase activity"/>
    <property type="evidence" value="ECO:0007669"/>
    <property type="project" value="UniProtKB-UniRule"/>
</dbReference>
<dbReference type="FunFam" id="2.160.20.10:FF:000029">
    <property type="entry name" value="Pectinesterase 4"/>
    <property type="match status" value="1"/>
</dbReference>
<comment type="pathway">
    <text evidence="2 8">Glycan metabolism; pectin degradation; 2-dehydro-3-deoxy-D-gluconate from pectin: step 1/5.</text>
</comment>
<evidence type="ECO:0000256" key="5">
    <source>
        <dbReference type="ARBA" id="ARBA00022801"/>
    </source>
</evidence>
<evidence type="ECO:0000259" key="9">
    <source>
        <dbReference type="Pfam" id="PF01095"/>
    </source>
</evidence>
<protein>
    <recommendedName>
        <fullName evidence="3 8">Pectinesterase</fullName>
        <ecNumber evidence="3 8">3.1.1.11</ecNumber>
    </recommendedName>
</protein>
<evidence type="ECO:0000256" key="2">
    <source>
        <dbReference type="ARBA" id="ARBA00005184"/>
    </source>
</evidence>
<dbReference type="AlphaFoldDB" id="A0AAV9BV16"/>
<comment type="caution">
    <text evidence="10">The sequence shown here is derived from an EMBL/GenBank/DDBJ whole genome shotgun (WGS) entry which is preliminary data.</text>
</comment>
<comment type="catalytic activity">
    <reaction evidence="8">
        <text>[(1-&gt;4)-alpha-D-galacturonosyl methyl ester](n) + n H2O = [(1-&gt;4)-alpha-D-galacturonosyl](n) + n methanol + n H(+)</text>
        <dbReference type="Rhea" id="RHEA:22380"/>
        <dbReference type="Rhea" id="RHEA-COMP:14570"/>
        <dbReference type="Rhea" id="RHEA-COMP:14573"/>
        <dbReference type="ChEBI" id="CHEBI:15377"/>
        <dbReference type="ChEBI" id="CHEBI:15378"/>
        <dbReference type="ChEBI" id="CHEBI:17790"/>
        <dbReference type="ChEBI" id="CHEBI:140522"/>
        <dbReference type="ChEBI" id="CHEBI:140523"/>
        <dbReference type="EC" id="3.1.1.11"/>
    </reaction>
</comment>
<evidence type="ECO:0000313" key="10">
    <source>
        <dbReference type="EMBL" id="KAK1280400.1"/>
    </source>
</evidence>
<evidence type="ECO:0000313" key="11">
    <source>
        <dbReference type="Proteomes" id="UP001179952"/>
    </source>
</evidence>
<dbReference type="Proteomes" id="UP001179952">
    <property type="component" value="Unassembled WGS sequence"/>
</dbReference>
<keyword evidence="5 8" id="KW-0378">Hydrolase</keyword>
<keyword evidence="6 8" id="KW-0063">Aspartyl esterase</keyword>
<organism evidence="10 11">
    <name type="scientific">Acorus gramineus</name>
    <name type="common">Dwarf sweet flag</name>
    <dbReference type="NCBI Taxonomy" id="55184"/>
    <lineage>
        <taxon>Eukaryota</taxon>
        <taxon>Viridiplantae</taxon>
        <taxon>Streptophyta</taxon>
        <taxon>Embryophyta</taxon>
        <taxon>Tracheophyta</taxon>
        <taxon>Spermatophyta</taxon>
        <taxon>Magnoliopsida</taxon>
        <taxon>Liliopsida</taxon>
        <taxon>Acoraceae</taxon>
        <taxon>Acorus</taxon>
    </lineage>
</organism>
<feature type="domain" description="Pectinesterase catalytic" evidence="9">
    <location>
        <begin position="6"/>
        <end position="306"/>
    </location>
</feature>
<dbReference type="EMBL" id="JAUJYN010000001">
    <property type="protein sequence ID" value="KAK1280400.1"/>
    <property type="molecule type" value="Genomic_DNA"/>
</dbReference>
<dbReference type="SUPFAM" id="SSF51126">
    <property type="entry name" value="Pectin lyase-like"/>
    <property type="match status" value="1"/>
</dbReference>